<dbReference type="Proteomes" id="UP000254869">
    <property type="component" value="Unassembled WGS sequence"/>
</dbReference>
<organism evidence="2 3">
    <name type="scientific">Nocardia pseudobrasiliensis</name>
    <dbReference type="NCBI Taxonomy" id="45979"/>
    <lineage>
        <taxon>Bacteria</taxon>
        <taxon>Bacillati</taxon>
        <taxon>Actinomycetota</taxon>
        <taxon>Actinomycetes</taxon>
        <taxon>Mycobacteriales</taxon>
        <taxon>Nocardiaceae</taxon>
        <taxon>Nocardia</taxon>
    </lineage>
</organism>
<dbReference type="Pfam" id="PF02641">
    <property type="entry name" value="DUF190"/>
    <property type="match status" value="1"/>
</dbReference>
<proteinExistence type="inferred from homology"/>
<comment type="similarity">
    <text evidence="1">Belongs to the UPF0166 family.</text>
</comment>
<dbReference type="STRING" id="1210086.GCA_001613105_04539"/>
<dbReference type="PANTHER" id="PTHR35983">
    <property type="entry name" value="UPF0166 PROTEIN TM_0021"/>
    <property type="match status" value="1"/>
</dbReference>
<dbReference type="AlphaFoldDB" id="A0A370HQB9"/>
<dbReference type="RefSeq" id="WP_245998733.1">
    <property type="nucleotide sequence ID" value="NZ_QQBC01000015.1"/>
</dbReference>
<comment type="caution">
    <text evidence="2">The sequence shown here is derived from an EMBL/GenBank/DDBJ whole genome shotgun (WGS) entry which is preliminary data.</text>
</comment>
<keyword evidence="3" id="KW-1185">Reference proteome</keyword>
<gene>
    <name evidence="2" type="ORF">DFR76_115140</name>
</gene>
<evidence type="ECO:0000313" key="2">
    <source>
        <dbReference type="EMBL" id="RDI60510.1"/>
    </source>
</evidence>
<evidence type="ECO:0000256" key="1">
    <source>
        <dbReference type="ARBA" id="ARBA00010554"/>
    </source>
</evidence>
<evidence type="ECO:0000313" key="3">
    <source>
        <dbReference type="Proteomes" id="UP000254869"/>
    </source>
</evidence>
<dbReference type="Gene3D" id="3.30.70.120">
    <property type="match status" value="1"/>
</dbReference>
<name>A0A370HQB9_9NOCA</name>
<protein>
    <submittedName>
        <fullName evidence="2">Uncharacterized protein</fullName>
    </submittedName>
</protein>
<dbReference type="PANTHER" id="PTHR35983:SF1">
    <property type="entry name" value="UPF0166 PROTEIN TM_0021"/>
    <property type="match status" value="1"/>
</dbReference>
<dbReference type="EMBL" id="QQBC01000015">
    <property type="protein sequence ID" value="RDI60510.1"/>
    <property type="molecule type" value="Genomic_DNA"/>
</dbReference>
<dbReference type="InterPro" id="IPR003793">
    <property type="entry name" value="UPF0166"/>
</dbReference>
<sequence length="117" mass="12930">MRVAGKALRLSIFVGDGDTCGREPVWREIVRRAHAAGLAGASVFRGMEGYGTHYRIHSRRFFAPSKDIPVVVIIVDAEDSIRDFLPQIDDIVTNGLVTVDPVEVLIRYVADERPVAP</sequence>
<dbReference type="SUPFAM" id="SSF54913">
    <property type="entry name" value="GlnB-like"/>
    <property type="match status" value="1"/>
</dbReference>
<dbReference type="InterPro" id="IPR011322">
    <property type="entry name" value="N-reg_PII-like_a/b"/>
</dbReference>
<accession>A0A370HQB9</accession>
<reference evidence="2 3" key="1">
    <citation type="submission" date="2018-07" db="EMBL/GenBank/DDBJ databases">
        <title>Genomic Encyclopedia of Type Strains, Phase IV (KMG-IV): sequencing the most valuable type-strain genomes for metagenomic binning, comparative biology and taxonomic classification.</title>
        <authorList>
            <person name="Goeker M."/>
        </authorList>
    </citation>
    <scope>NUCLEOTIDE SEQUENCE [LARGE SCALE GENOMIC DNA]</scope>
    <source>
        <strain evidence="2 3">DSM 44290</strain>
    </source>
</reference>
<dbReference type="InterPro" id="IPR015867">
    <property type="entry name" value="N-reg_PII/ATP_PRibTrfase_C"/>
</dbReference>